<feature type="transmembrane region" description="Helical" evidence="5">
    <location>
        <begin position="97"/>
        <end position="116"/>
    </location>
</feature>
<accession>A0A0D6LA32</accession>
<dbReference type="InterPro" id="IPR011701">
    <property type="entry name" value="MFS"/>
</dbReference>
<dbReference type="Proteomes" id="UP000054495">
    <property type="component" value="Unassembled WGS sequence"/>
</dbReference>
<comment type="subcellular location">
    <subcellularLocation>
        <location evidence="1">Membrane</location>
        <topology evidence="1">Multi-pass membrane protein</topology>
    </subcellularLocation>
</comment>
<protein>
    <submittedName>
        <fullName evidence="7">Transporter, major facilitator family protein</fullName>
    </submittedName>
</protein>
<feature type="transmembrane region" description="Helical" evidence="5">
    <location>
        <begin position="184"/>
        <end position="205"/>
    </location>
</feature>
<dbReference type="PANTHER" id="PTHR24002:SF3">
    <property type="entry name" value="SOLUTE CARRIER FAMILY 22 MEMBER 18"/>
    <property type="match status" value="1"/>
</dbReference>
<evidence type="ECO:0000256" key="3">
    <source>
        <dbReference type="ARBA" id="ARBA00022989"/>
    </source>
</evidence>
<evidence type="ECO:0000313" key="8">
    <source>
        <dbReference type="Proteomes" id="UP000054495"/>
    </source>
</evidence>
<evidence type="ECO:0000259" key="6">
    <source>
        <dbReference type="PROSITE" id="PS50850"/>
    </source>
</evidence>
<feature type="transmembrane region" description="Helical" evidence="5">
    <location>
        <begin position="70"/>
        <end position="91"/>
    </location>
</feature>
<feature type="domain" description="Major facilitator superfamily (MFS) profile" evidence="6">
    <location>
        <begin position="32"/>
        <end position="417"/>
    </location>
</feature>
<dbReference type="PROSITE" id="PS50850">
    <property type="entry name" value="MFS"/>
    <property type="match status" value="1"/>
</dbReference>
<feature type="transmembrane region" description="Helical" evidence="5">
    <location>
        <begin position="306"/>
        <end position="324"/>
    </location>
</feature>
<dbReference type="InterPro" id="IPR020846">
    <property type="entry name" value="MFS_dom"/>
</dbReference>
<dbReference type="EMBL" id="KE126038">
    <property type="protein sequence ID" value="EPB66586.1"/>
    <property type="molecule type" value="Genomic_DNA"/>
</dbReference>
<keyword evidence="3 5" id="KW-1133">Transmembrane helix</keyword>
<feature type="transmembrane region" description="Helical" evidence="5">
    <location>
        <begin position="159"/>
        <end position="178"/>
    </location>
</feature>
<proteinExistence type="predicted"/>
<feature type="transmembrane region" description="Helical" evidence="5">
    <location>
        <begin position="277"/>
        <end position="297"/>
    </location>
</feature>
<gene>
    <name evidence="7" type="ORF">ANCCEY_14322</name>
</gene>
<organism evidence="7 8">
    <name type="scientific">Ancylostoma ceylanicum</name>
    <dbReference type="NCBI Taxonomy" id="53326"/>
    <lineage>
        <taxon>Eukaryota</taxon>
        <taxon>Metazoa</taxon>
        <taxon>Ecdysozoa</taxon>
        <taxon>Nematoda</taxon>
        <taxon>Chromadorea</taxon>
        <taxon>Rhabditida</taxon>
        <taxon>Rhabditina</taxon>
        <taxon>Rhabditomorpha</taxon>
        <taxon>Strongyloidea</taxon>
        <taxon>Ancylostomatidae</taxon>
        <taxon>Ancylostomatinae</taxon>
        <taxon>Ancylostoma</taxon>
    </lineage>
</organism>
<name>A0A0D6LA32_9BILA</name>
<dbReference type="Gene3D" id="1.20.1250.20">
    <property type="entry name" value="MFS general substrate transporter like domains"/>
    <property type="match status" value="1"/>
</dbReference>
<evidence type="ECO:0000256" key="5">
    <source>
        <dbReference type="SAM" id="Phobius"/>
    </source>
</evidence>
<feature type="transmembrane region" description="Helical" evidence="5">
    <location>
        <begin position="248"/>
        <end position="265"/>
    </location>
</feature>
<evidence type="ECO:0000256" key="4">
    <source>
        <dbReference type="ARBA" id="ARBA00023136"/>
    </source>
</evidence>
<dbReference type="GO" id="GO:0016020">
    <property type="term" value="C:membrane"/>
    <property type="evidence" value="ECO:0007669"/>
    <property type="project" value="UniProtKB-SubCell"/>
</dbReference>
<evidence type="ECO:0000256" key="1">
    <source>
        <dbReference type="ARBA" id="ARBA00004141"/>
    </source>
</evidence>
<evidence type="ECO:0000313" key="7">
    <source>
        <dbReference type="EMBL" id="EPB66586.1"/>
    </source>
</evidence>
<dbReference type="InterPro" id="IPR036259">
    <property type="entry name" value="MFS_trans_sf"/>
</dbReference>
<dbReference type="InterPro" id="IPR001958">
    <property type="entry name" value="Tet-R_TetA/multi-R_MdtG-like"/>
</dbReference>
<dbReference type="GO" id="GO:0022857">
    <property type="term" value="F:transmembrane transporter activity"/>
    <property type="evidence" value="ECO:0007669"/>
    <property type="project" value="InterPro"/>
</dbReference>
<sequence>MFLRHKGNMGKTSAERSPYGSVTLFSVTLPLPIAFAYLLSILYNVTFFMQFFATPYFLKSLGISDTENGYVQTLFGLLQMCGGPFFGYIVQRLGVRKALFICYGSTMLSGVLLFFSNDLSTVLLSRIPCIFMHGQQGHQTLLSALTAPGQERTNAFGRMGLTFGLGFIITPIFSIIATKLFSEIAPILVSAVLCVLPFLVLEFCLERRSYEEHESEVDEQNSNNMSIANVIRILNRPGVLNVMFKKNAPIVPMLLIFSIMQLYLIEEFNADAQTGQLIQMMTGVCIMCSNGFGVIWMRKMFSEQTLLFIGMIFFTITFTLFFFFNRLWMIMIIMPFVSFGMSLVATVADSLLTALVAENEQGLVLGVATSFNSFVRTFAPTISGYILETFGFSSFALIGSLTTAIGHAAILLFPLRENLLRKAKTK</sequence>
<dbReference type="PANTHER" id="PTHR24002">
    <property type="entry name" value="SOLUTE CARRIER FAMILY 22 MEMBER 18"/>
    <property type="match status" value="1"/>
</dbReference>
<keyword evidence="2 5" id="KW-0812">Transmembrane</keyword>
<dbReference type="Pfam" id="PF07690">
    <property type="entry name" value="MFS_1"/>
    <property type="match status" value="1"/>
</dbReference>
<keyword evidence="8" id="KW-1185">Reference proteome</keyword>
<dbReference type="AlphaFoldDB" id="A0A0D6LA32"/>
<reference evidence="7 8" key="1">
    <citation type="submission" date="2013-05" db="EMBL/GenBank/DDBJ databases">
        <title>Draft genome of the parasitic nematode Anyclostoma ceylanicum.</title>
        <authorList>
            <person name="Mitreva M."/>
        </authorList>
    </citation>
    <scope>NUCLEOTIDE SEQUENCE [LARGE SCALE GENOMIC DNA]</scope>
</reference>
<dbReference type="SUPFAM" id="SSF103473">
    <property type="entry name" value="MFS general substrate transporter"/>
    <property type="match status" value="1"/>
</dbReference>
<keyword evidence="4 5" id="KW-0472">Membrane</keyword>
<feature type="transmembrane region" description="Helical" evidence="5">
    <location>
        <begin position="330"/>
        <end position="356"/>
    </location>
</feature>
<feature type="transmembrane region" description="Helical" evidence="5">
    <location>
        <begin position="392"/>
        <end position="415"/>
    </location>
</feature>
<dbReference type="PRINTS" id="PR01035">
    <property type="entry name" value="TCRTETA"/>
</dbReference>
<evidence type="ECO:0000256" key="2">
    <source>
        <dbReference type="ARBA" id="ARBA00022692"/>
    </source>
</evidence>
<dbReference type="GO" id="GO:0005635">
    <property type="term" value="C:nuclear envelope"/>
    <property type="evidence" value="ECO:0007669"/>
    <property type="project" value="TreeGrafter"/>
</dbReference>